<feature type="region of interest" description="Disordered" evidence="4">
    <location>
        <begin position="1"/>
        <end position="60"/>
    </location>
</feature>
<sequence>MTGLTRNAKFETSRGVSMSDVEDSSHMPPTGTSHIEAGNTVMEEASSRQEEEEEESMPETLEQLMTSKEPAKLCVEEAHMQLYFDMDLTFSSKLQKLGPTSRQGESVKDACRLKPDVIDWSRTSASATDVVALSVYVSFINHHLVILNLSHNRIGPAGCTALGKALLTNNTIEVLNLSGCDVTGSPYRPNYDGVLSLIKGLESKRSALLHLDISHTALLPNGVRLLCASLAFHPTLTALNIADNQAGIFKDKQGYMGIANLVRYSTHLTSLDVSKNPFERDAHAALADALGMNHTLTSLDASGCSLKQHSSLPNPHHIRMYSRV</sequence>
<dbReference type="PANTHER" id="PTHR24107">
    <property type="entry name" value="YNEIN REGULATORY COMPLEX SUBUNIT 5"/>
    <property type="match status" value="1"/>
</dbReference>
<keyword evidence="7" id="KW-1185">Reference proteome</keyword>
<evidence type="ECO:0000256" key="4">
    <source>
        <dbReference type="SAM" id="MobiDB-lite"/>
    </source>
</evidence>
<dbReference type="SUPFAM" id="SSF52047">
    <property type="entry name" value="RNI-like"/>
    <property type="match status" value="1"/>
</dbReference>
<evidence type="ECO:0000313" key="6">
    <source>
        <dbReference type="EMBL" id="VFT90228.1"/>
    </source>
</evidence>
<gene>
    <name evidence="6" type="primary">Aste57867_13389</name>
    <name evidence="5" type="ORF">As57867_013339</name>
    <name evidence="6" type="ORF">ASTE57867_13389</name>
</gene>
<dbReference type="EMBL" id="VJMH01005448">
    <property type="protein sequence ID" value="KAF0695869.1"/>
    <property type="molecule type" value="Genomic_DNA"/>
</dbReference>
<reference evidence="5" key="2">
    <citation type="submission" date="2019-06" db="EMBL/GenBank/DDBJ databases">
        <title>Genomics analysis of Aphanomyces spp. identifies a new class of oomycete effector associated with host adaptation.</title>
        <authorList>
            <person name="Gaulin E."/>
        </authorList>
    </citation>
    <scope>NUCLEOTIDE SEQUENCE</scope>
    <source>
        <strain evidence="5">CBS 578.67</strain>
    </source>
</reference>
<dbReference type="AlphaFoldDB" id="A0A485KY08"/>
<dbReference type="PANTHER" id="PTHR24107:SF2">
    <property type="entry name" value="NLR FAMILY CARD DOMAIN CONTAINING 3"/>
    <property type="match status" value="1"/>
</dbReference>
<dbReference type="InterPro" id="IPR032675">
    <property type="entry name" value="LRR_dom_sf"/>
</dbReference>
<dbReference type="EMBL" id="CAADRA010005469">
    <property type="protein sequence ID" value="VFT90228.1"/>
    <property type="molecule type" value="Genomic_DNA"/>
</dbReference>
<protein>
    <submittedName>
        <fullName evidence="6">Aste57867_13389 protein</fullName>
    </submittedName>
</protein>
<dbReference type="Proteomes" id="UP000332933">
    <property type="component" value="Unassembled WGS sequence"/>
</dbReference>
<evidence type="ECO:0000256" key="1">
    <source>
        <dbReference type="ARBA" id="ARBA00004245"/>
    </source>
</evidence>
<dbReference type="OrthoDB" id="120976at2759"/>
<dbReference type="Gene3D" id="3.80.10.10">
    <property type="entry name" value="Ribonuclease Inhibitor"/>
    <property type="match status" value="2"/>
</dbReference>
<dbReference type="InterPro" id="IPR052410">
    <property type="entry name" value="DRC5"/>
</dbReference>
<keyword evidence="2" id="KW-0963">Cytoplasm</keyword>
<keyword evidence="3" id="KW-0206">Cytoskeleton</keyword>
<accession>A0A485KY08</accession>
<dbReference type="InterPro" id="IPR001611">
    <property type="entry name" value="Leu-rich_rpt"/>
</dbReference>
<reference evidence="6 7" key="1">
    <citation type="submission" date="2019-03" db="EMBL/GenBank/DDBJ databases">
        <authorList>
            <person name="Gaulin E."/>
            <person name="Dumas B."/>
        </authorList>
    </citation>
    <scope>NUCLEOTIDE SEQUENCE [LARGE SCALE GENOMIC DNA]</scope>
    <source>
        <strain evidence="6">CBS 568.67</strain>
    </source>
</reference>
<evidence type="ECO:0000313" key="5">
    <source>
        <dbReference type="EMBL" id="KAF0695869.1"/>
    </source>
</evidence>
<dbReference type="Pfam" id="PF13516">
    <property type="entry name" value="LRR_6"/>
    <property type="match status" value="3"/>
</dbReference>
<organism evidence="6 7">
    <name type="scientific">Aphanomyces stellatus</name>
    <dbReference type="NCBI Taxonomy" id="120398"/>
    <lineage>
        <taxon>Eukaryota</taxon>
        <taxon>Sar</taxon>
        <taxon>Stramenopiles</taxon>
        <taxon>Oomycota</taxon>
        <taxon>Saprolegniomycetes</taxon>
        <taxon>Saprolegniales</taxon>
        <taxon>Verrucalvaceae</taxon>
        <taxon>Aphanomyces</taxon>
    </lineage>
</organism>
<dbReference type="SMART" id="SM00368">
    <property type="entry name" value="LRR_RI"/>
    <property type="match status" value="4"/>
</dbReference>
<dbReference type="GO" id="GO:0005856">
    <property type="term" value="C:cytoskeleton"/>
    <property type="evidence" value="ECO:0007669"/>
    <property type="project" value="UniProtKB-SubCell"/>
</dbReference>
<proteinExistence type="predicted"/>
<evidence type="ECO:0000256" key="3">
    <source>
        <dbReference type="ARBA" id="ARBA00023212"/>
    </source>
</evidence>
<comment type="subcellular location">
    <subcellularLocation>
        <location evidence="1">Cytoplasm</location>
        <location evidence="1">Cytoskeleton</location>
    </subcellularLocation>
</comment>
<evidence type="ECO:0000313" key="7">
    <source>
        <dbReference type="Proteomes" id="UP000332933"/>
    </source>
</evidence>
<name>A0A485KY08_9STRA</name>
<evidence type="ECO:0000256" key="2">
    <source>
        <dbReference type="ARBA" id="ARBA00022490"/>
    </source>
</evidence>